<keyword evidence="1" id="KW-0378">Hydrolase</keyword>
<sequence length="330" mass="37251">MKGAGGFEANGQSLRTLARLEKFSQSAGSNLTRRTLLGILKYPISFTNACGSEMSPRLAQNTTAISILDRQICKPPKCYHDSEQSIVDWILAPLCDEDRVLFSEATGGNNGKHKKAVHKSLDCSIMDVADDIAYGVHDLEDVIALNLVSESRFRELVPEEACSHFLGALKSKYPEEFSNNIYDQFITKLFRDSGTRKRQIGRLVHYFMTAVEPVEISGFKEPLLKYRVALKGERKEFLDRLQNFVVTDVIRSPGVQHLEFKGQQMVVSVFEAFKADPVSFLPSVTYGKFEEEGRNERVICDHIAGMTDGFLLRTYERLFSPRMGSIFDRL</sequence>
<dbReference type="NCBIfam" id="TIGR01353">
    <property type="entry name" value="dGTP_triPase"/>
    <property type="match status" value="1"/>
</dbReference>
<evidence type="ECO:0000313" key="3">
    <source>
        <dbReference type="EMBL" id="MFC1460578.1"/>
    </source>
</evidence>
<comment type="caution">
    <text evidence="3">The sequence shown here is derived from an EMBL/GenBank/DDBJ whole genome shotgun (WGS) entry which is preliminary data.</text>
</comment>
<dbReference type="EMBL" id="JBHOMY010000122">
    <property type="protein sequence ID" value="MFC1460578.1"/>
    <property type="molecule type" value="Genomic_DNA"/>
</dbReference>
<protein>
    <submittedName>
        <fullName evidence="3">dGTP triphosphohydrolase</fullName>
    </submittedName>
</protein>
<evidence type="ECO:0000259" key="2">
    <source>
        <dbReference type="Pfam" id="PF13286"/>
    </source>
</evidence>
<evidence type="ECO:0000256" key="1">
    <source>
        <dbReference type="ARBA" id="ARBA00022801"/>
    </source>
</evidence>
<keyword evidence="4" id="KW-1185">Reference proteome</keyword>
<dbReference type="Pfam" id="PF13286">
    <property type="entry name" value="HD_assoc"/>
    <property type="match status" value="1"/>
</dbReference>
<dbReference type="RefSeq" id="WP_377031790.1">
    <property type="nucleotide sequence ID" value="NZ_JBHOMY010000122.1"/>
</dbReference>
<dbReference type="Proteomes" id="UP001593940">
    <property type="component" value="Unassembled WGS sequence"/>
</dbReference>
<dbReference type="Gene3D" id="1.10.3210.10">
    <property type="entry name" value="Hypothetical protein af1432"/>
    <property type="match status" value="1"/>
</dbReference>
<name>A0ABV6YH20_9HYPH</name>
<evidence type="ECO:0000313" key="4">
    <source>
        <dbReference type="Proteomes" id="UP001593940"/>
    </source>
</evidence>
<dbReference type="SUPFAM" id="SSF109604">
    <property type="entry name" value="HD-domain/PDEase-like"/>
    <property type="match status" value="1"/>
</dbReference>
<accession>A0ABV6YH20</accession>
<proteinExistence type="predicted"/>
<dbReference type="InterPro" id="IPR006261">
    <property type="entry name" value="dGTPase"/>
</dbReference>
<dbReference type="InterPro" id="IPR026875">
    <property type="entry name" value="PHydrolase_assoc_dom"/>
</dbReference>
<organism evidence="3 4">
    <name type="scientific">Microvirga arabica</name>
    <dbReference type="NCBI Taxonomy" id="1128671"/>
    <lineage>
        <taxon>Bacteria</taxon>
        <taxon>Pseudomonadati</taxon>
        <taxon>Pseudomonadota</taxon>
        <taxon>Alphaproteobacteria</taxon>
        <taxon>Hyphomicrobiales</taxon>
        <taxon>Methylobacteriaceae</taxon>
        <taxon>Microvirga</taxon>
    </lineage>
</organism>
<reference evidence="3 4" key="1">
    <citation type="submission" date="2024-09" db="EMBL/GenBank/DDBJ databases">
        <title>Nodulacao em especies de Leguminosae Basais da Amazonia e Caracterizacao dos Rizobios e Bacterias Associadas aos Nodulos.</title>
        <authorList>
            <person name="Jambeiro I.C.A."/>
            <person name="Lopes I.S."/>
            <person name="Aguiar E.R.G.R."/>
            <person name="Santos A.F.J."/>
            <person name="Dos Santos J.M.F."/>
            <person name="Gross E."/>
        </authorList>
    </citation>
    <scope>NUCLEOTIDE SEQUENCE [LARGE SCALE GENOMIC DNA]</scope>
    <source>
        <strain evidence="3 4">BRUESC1165</strain>
    </source>
</reference>
<gene>
    <name evidence="3" type="primary">dgt</name>
    <name evidence="3" type="ORF">ACETIH_28480</name>
</gene>
<feature type="domain" description="Phosphohydrolase-associated" evidence="2">
    <location>
        <begin position="235"/>
        <end position="317"/>
    </location>
</feature>